<dbReference type="SUPFAM" id="SSF110997">
    <property type="entry name" value="Sporulation related repeat"/>
    <property type="match status" value="1"/>
</dbReference>
<dbReference type="RefSeq" id="WP_136005944.1">
    <property type="nucleotide sequence ID" value="NZ_SRYR01000002.1"/>
</dbReference>
<name>A0A4S2DNM4_9CLOT</name>
<dbReference type="InterPro" id="IPR036680">
    <property type="entry name" value="SPOR-like_sf"/>
</dbReference>
<proteinExistence type="predicted"/>
<evidence type="ECO:0000313" key="2">
    <source>
        <dbReference type="EMBL" id="TGY42591.1"/>
    </source>
</evidence>
<gene>
    <name evidence="2" type="ORF">E5347_07190</name>
</gene>
<sequence length="233" mass="26058">MKYTKYNYKRKNHGAKLLTSLMITTLSAIAIGLIAAWLLLKIIPDLNKLKAADANIPIEENVSNNEKEIENYSLIQCGYFSKEENAKQVLGKIPSDYDSFIAKDSDGKYRVIAGITKESDSSEVIEGLKGKGLEAIKVNLPLDKNNEVEGQILAITEGYLEILNTAKKDDVKEVNTNDFKAWSKELPALSEGEKIEILKEYKAHIDTLNENISKENIAAELEYIYSVLSKIKV</sequence>
<accession>A0A4S2DNM4</accession>
<dbReference type="GO" id="GO:0042834">
    <property type="term" value="F:peptidoglycan binding"/>
    <property type="evidence" value="ECO:0007669"/>
    <property type="project" value="InterPro"/>
</dbReference>
<keyword evidence="3" id="KW-1185">Reference proteome</keyword>
<keyword evidence="1" id="KW-0472">Membrane</keyword>
<feature type="transmembrane region" description="Helical" evidence="1">
    <location>
        <begin position="21"/>
        <end position="40"/>
    </location>
</feature>
<dbReference type="AlphaFoldDB" id="A0A4S2DNM4"/>
<protein>
    <submittedName>
        <fullName evidence="2">SPOR domain-containing protein</fullName>
    </submittedName>
</protein>
<dbReference type="Proteomes" id="UP000306888">
    <property type="component" value="Unassembled WGS sequence"/>
</dbReference>
<reference evidence="2 3" key="1">
    <citation type="submission" date="2019-04" db="EMBL/GenBank/DDBJ databases">
        <title>Microbes associate with the intestines of laboratory mice.</title>
        <authorList>
            <person name="Navarre W."/>
            <person name="Wong E."/>
            <person name="Huang K."/>
            <person name="Tropini C."/>
            <person name="Ng K."/>
            <person name="Yu B."/>
        </authorList>
    </citation>
    <scope>NUCLEOTIDE SEQUENCE [LARGE SCALE GENOMIC DNA]</scope>
    <source>
        <strain evidence="2 3">NM50_B9-20</strain>
    </source>
</reference>
<dbReference type="EMBL" id="SRYR01000002">
    <property type="protein sequence ID" value="TGY42591.1"/>
    <property type="molecule type" value="Genomic_DNA"/>
</dbReference>
<evidence type="ECO:0000313" key="3">
    <source>
        <dbReference type="Proteomes" id="UP000306888"/>
    </source>
</evidence>
<dbReference type="OrthoDB" id="1936130at2"/>
<keyword evidence="1" id="KW-1133">Transmembrane helix</keyword>
<comment type="caution">
    <text evidence="2">The sequence shown here is derived from an EMBL/GenBank/DDBJ whole genome shotgun (WGS) entry which is preliminary data.</text>
</comment>
<evidence type="ECO:0000256" key="1">
    <source>
        <dbReference type="SAM" id="Phobius"/>
    </source>
</evidence>
<organism evidence="2 3">
    <name type="scientific">Clostridium sartagoforme</name>
    <dbReference type="NCBI Taxonomy" id="84031"/>
    <lineage>
        <taxon>Bacteria</taxon>
        <taxon>Bacillati</taxon>
        <taxon>Bacillota</taxon>
        <taxon>Clostridia</taxon>
        <taxon>Eubacteriales</taxon>
        <taxon>Clostridiaceae</taxon>
        <taxon>Clostridium</taxon>
    </lineage>
</organism>
<keyword evidence="1" id="KW-0812">Transmembrane</keyword>